<dbReference type="OrthoDB" id="4358152at2759"/>
<keyword evidence="2" id="KW-1185">Reference proteome</keyword>
<evidence type="ECO:0000313" key="1">
    <source>
        <dbReference type="EMBL" id="KAJ5470378.1"/>
    </source>
</evidence>
<organism evidence="1 2">
    <name type="scientific">Penicillium desertorum</name>
    <dbReference type="NCBI Taxonomy" id="1303715"/>
    <lineage>
        <taxon>Eukaryota</taxon>
        <taxon>Fungi</taxon>
        <taxon>Dikarya</taxon>
        <taxon>Ascomycota</taxon>
        <taxon>Pezizomycotina</taxon>
        <taxon>Eurotiomycetes</taxon>
        <taxon>Eurotiomycetidae</taxon>
        <taxon>Eurotiales</taxon>
        <taxon>Aspergillaceae</taxon>
        <taxon>Penicillium</taxon>
    </lineage>
</organism>
<protein>
    <recommendedName>
        <fullName evidence="3">F-box domain-containing protein</fullName>
    </recommendedName>
</protein>
<reference evidence="1" key="2">
    <citation type="journal article" date="2023" name="IMA Fungus">
        <title>Comparative genomic study of the Penicillium genus elucidates a diverse pangenome and 15 lateral gene transfer events.</title>
        <authorList>
            <person name="Petersen C."/>
            <person name="Sorensen T."/>
            <person name="Nielsen M.R."/>
            <person name="Sondergaard T.E."/>
            <person name="Sorensen J.L."/>
            <person name="Fitzpatrick D.A."/>
            <person name="Frisvad J.C."/>
            <person name="Nielsen K.L."/>
        </authorList>
    </citation>
    <scope>NUCLEOTIDE SEQUENCE</scope>
    <source>
        <strain evidence="1">IBT 17660</strain>
    </source>
</reference>
<comment type="caution">
    <text evidence="1">The sequence shown here is derived from an EMBL/GenBank/DDBJ whole genome shotgun (WGS) entry which is preliminary data.</text>
</comment>
<dbReference type="Proteomes" id="UP001147760">
    <property type="component" value="Unassembled WGS sequence"/>
</dbReference>
<name>A0A9X0BKH6_9EURO</name>
<proteinExistence type="predicted"/>
<evidence type="ECO:0000313" key="2">
    <source>
        <dbReference type="Proteomes" id="UP001147760"/>
    </source>
</evidence>
<dbReference type="AlphaFoldDB" id="A0A9X0BKH6"/>
<reference evidence="1" key="1">
    <citation type="submission" date="2022-12" db="EMBL/GenBank/DDBJ databases">
        <authorList>
            <person name="Petersen C."/>
        </authorList>
    </citation>
    <scope>NUCLEOTIDE SEQUENCE</scope>
    <source>
        <strain evidence="1">IBT 17660</strain>
    </source>
</reference>
<dbReference type="EMBL" id="JAPWDO010000005">
    <property type="protein sequence ID" value="KAJ5470378.1"/>
    <property type="molecule type" value="Genomic_DNA"/>
</dbReference>
<evidence type="ECO:0008006" key="3">
    <source>
        <dbReference type="Google" id="ProtNLM"/>
    </source>
</evidence>
<accession>A0A9X0BKH6</accession>
<sequence>MDPFAKLPTEIICQILESCCDFTSLDGLQQISPRVKEAFNGSFKNITEHVLRNCSLTSHGLHYYFRLLASILSTSFTPQVLLEELAASPGDVSLSTTHSLAAVSQTVNTAAKIHLTACAYLQHFINRLESAEPRRPMASDANVVDWVHRILPPPKGGELIQFDVDPPSWIETYRTHRGLWKLELFHQIHNAATNRWLWSTHDLDCFLEQYLECCQYPGGIEELQTISECVVDLCSFKPTILSHLASYFVAVPSPTDLTVQTCWPLPNIQDTQVDSTWRRSPRFAKGRNAVLGSFNALRGGEKGRSYHALWKVDFKAFRRLGIPLWDMWRLYQMRLMSQSRSVLSPRGNLVGGESEQTEWPPWIQAYVWFSLAEEGDVIVQLRK</sequence>
<gene>
    <name evidence="1" type="ORF">N7530_007735</name>
</gene>